<feature type="transmembrane region" description="Helical" evidence="7">
    <location>
        <begin position="75"/>
        <end position="97"/>
    </location>
</feature>
<dbReference type="PANTHER" id="PTHR30576:SF10">
    <property type="entry name" value="SLL5057 PROTEIN"/>
    <property type="match status" value="1"/>
</dbReference>
<comment type="subcellular location">
    <subcellularLocation>
        <location evidence="1">Membrane</location>
        <topology evidence="1">Multi-pass membrane protein</topology>
    </subcellularLocation>
</comment>
<comment type="similarity">
    <text evidence="2">Belongs to the bacterial sugar transferase family.</text>
</comment>
<dbReference type="GO" id="GO:0016780">
    <property type="term" value="F:phosphotransferase activity, for other substituted phosphate groups"/>
    <property type="evidence" value="ECO:0007669"/>
    <property type="project" value="TreeGrafter"/>
</dbReference>
<evidence type="ECO:0000256" key="4">
    <source>
        <dbReference type="ARBA" id="ARBA00022692"/>
    </source>
</evidence>
<feature type="transmembrane region" description="Helical" evidence="7">
    <location>
        <begin position="109"/>
        <end position="128"/>
    </location>
</feature>
<gene>
    <name evidence="9" type="ORF">LKD36_04255</name>
</gene>
<protein>
    <submittedName>
        <fullName evidence="9">Sugar transferase</fullName>
    </submittedName>
</protein>
<evidence type="ECO:0000256" key="6">
    <source>
        <dbReference type="ARBA" id="ARBA00023136"/>
    </source>
</evidence>
<evidence type="ECO:0000313" key="9">
    <source>
        <dbReference type="EMBL" id="MCC2125389.1"/>
    </source>
</evidence>
<keyword evidence="5 7" id="KW-1133">Transmembrane helix</keyword>
<feature type="transmembrane region" description="Helical" evidence="7">
    <location>
        <begin position="285"/>
        <end position="308"/>
    </location>
</feature>
<dbReference type="AlphaFoldDB" id="A0AAE3DBJ4"/>
<keyword evidence="6 7" id="KW-0472">Membrane</keyword>
<dbReference type="PANTHER" id="PTHR30576">
    <property type="entry name" value="COLANIC BIOSYNTHESIS UDP-GLUCOSE LIPID CARRIER TRANSFERASE"/>
    <property type="match status" value="1"/>
</dbReference>
<proteinExistence type="inferred from homology"/>
<evidence type="ECO:0000256" key="5">
    <source>
        <dbReference type="ARBA" id="ARBA00022989"/>
    </source>
</evidence>
<name>A0AAE3DBJ4_9FIRM</name>
<organism evidence="9 10">
    <name type="scientific">Hominiventricola filiformis</name>
    <dbReference type="NCBI Taxonomy" id="2885352"/>
    <lineage>
        <taxon>Bacteria</taxon>
        <taxon>Bacillati</taxon>
        <taxon>Bacillota</taxon>
        <taxon>Clostridia</taxon>
        <taxon>Lachnospirales</taxon>
        <taxon>Lachnospiraceae</taxon>
        <taxon>Hominiventricola</taxon>
    </lineage>
</organism>
<keyword evidence="10" id="KW-1185">Reference proteome</keyword>
<evidence type="ECO:0000256" key="2">
    <source>
        <dbReference type="ARBA" id="ARBA00006464"/>
    </source>
</evidence>
<evidence type="ECO:0000256" key="7">
    <source>
        <dbReference type="SAM" id="Phobius"/>
    </source>
</evidence>
<dbReference type="Proteomes" id="UP001198220">
    <property type="component" value="Unassembled WGS sequence"/>
</dbReference>
<evidence type="ECO:0000313" key="10">
    <source>
        <dbReference type="Proteomes" id="UP001198220"/>
    </source>
</evidence>
<accession>A0AAE3DBJ4</accession>
<evidence type="ECO:0000259" key="8">
    <source>
        <dbReference type="Pfam" id="PF02397"/>
    </source>
</evidence>
<dbReference type="RefSeq" id="WP_308458835.1">
    <property type="nucleotide sequence ID" value="NZ_JAJEPS010000002.1"/>
</dbReference>
<reference evidence="9 10" key="1">
    <citation type="submission" date="2021-10" db="EMBL/GenBank/DDBJ databases">
        <title>Anaerobic single-cell dispensing facilitates the cultivation of human gut bacteria.</title>
        <authorList>
            <person name="Afrizal A."/>
        </authorList>
    </citation>
    <scope>NUCLEOTIDE SEQUENCE [LARGE SCALE GENOMIC DNA]</scope>
    <source>
        <strain evidence="9 10">CLA-AA-H276</strain>
    </source>
</reference>
<evidence type="ECO:0000256" key="3">
    <source>
        <dbReference type="ARBA" id="ARBA00022679"/>
    </source>
</evidence>
<dbReference type="InterPro" id="IPR017475">
    <property type="entry name" value="EPS_sugar_tfrase"/>
</dbReference>
<feature type="domain" description="Bacterial sugar transferase" evidence="8">
    <location>
        <begin position="280"/>
        <end position="468"/>
    </location>
</feature>
<keyword evidence="3 9" id="KW-0808">Transferase</keyword>
<dbReference type="InterPro" id="IPR003362">
    <property type="entry name" value="Bact_transf"/>
</dbReference>
<keyword evidence="4 7" id="KW-0812">Transmembrane</keyword>
<dbReference type="GO" id="GO:0016020">
    <property type="term" value="C:membrane"/>
    <property type="evidence" value="ECO:0007669"/>
    <property type="project" value="UniProtKB-SubCell"/>
</dbReference>
<dbReference type="Pfam" id="PF13727">
    <property type="entry name" value="CoA_binding_3"/>
    <property type="match status" value="1"/>
</dbReference>
<comment type="caution">
    <text evidence="9">The sequence shown here is derived from an EMBL/GenBank/DDBJ whole genome shotgun (WGS) entry which is preliminary data.</text>
</comment>
<feature type="transmembrane region" description="Helical" evidence="7">
    <location>
        <begin position="45"/>
        <end position="63"/>
    </location>
</feature>
<feature type="transmembrane region" description="Helical" evidence="7">
    <location>
        <begin position="12"/>
        <end position="33"/>
    </location>
</feature>
<sequence>MYRKRKQLMELAVCVIDALAVLFSLFVAGILRYHNMSQMMGAENMQELCSMILVVHIASYYFLKVYDGFFQRGRYSELILTIKYNIVLVAGAMLIGFSMKNVVFVSRLVMGYFFVINTILIWLIHIFIRNKDRVLHWSKRRVTNLLVVTTKEYFTEIQDRFEKSKETTWNIMGVVLLNNEENLQELNGVKVISDTEDAYLEYATLHVVDEVFIQLDAIQSKEHFLKNMILEFEKMGVVVNLNLDLFNLGVTGEKRIYSVEKYNVIAFSSRLFDYRMVMVKRLIDIAGALVGLSITLVVGIVLAPILLLESPGPLIFKQKRVGENGRIFDFYKFRSMYQDAEVRKKELMEKNEMQGLMFKMENDPRITKVGAFIRKTSLDELPQFWNVLKGDMSLVGTRPPTVDEYQQYSYYQKRRISFRPGITGLWQISGRSNIKNFDEVVKLDLEYIDNWSILLDFKIIFKTILVVLRGSGAR</sequence>
<evidence type="ECO:0000256" key="1">
    <source>
        <dbReference type="ARBA" id="ARBA00004141"/>
    </source>
</evidence>
<dbReference type="Pfam" id="PF02397">
    <property type="entry name" value="Bac_transf"/>
    <property type="match status" value="1"/>
</dbReference>
<dbReference type="NCBIfam" id="TIGR03025">
    <property type="entry name" value="EPS_sugtrans"/>
    <property type="match status" value="1"/>
</dbReference>
<dbReference type="EMBL" id="JAJEPS010000002">
    <property type="protein sequence ID" value="MCC2125389.1"/>
    <property type="molecule type" value="Genomic_DNA"/>
</dbReference>